<feature type="transmembrane region" description="Helical" evidence="2">
    <location>
        <begin position="138"/>
        <end position="155"/>
    </location>
</feature>
<name>A0ABM9HYL1_9GAMM</name>
<dbReference type="InterPro" id="IPR019251">
    <property type="entry name" value="DUF2231_TM"/>
</dbReference>
<keyword evidence="2" id="KW-0812">Transmembrane</keyword>
<reference evidence="4 5" key="1">
    <citation type="submission" date="2023-03" db="EMBL/GenBank/DDBJ databases">
        <authorList>
            <person name="Pearce D."/>
        </authorList>
    </citation>
    <scope>NUCLEOTIDE SEQUENCE [LARGE SCALE GENOMIC DNA]</scope>
    <source>
        <strain evidence="4">Msz</strain>
    </source>
</reference>
<protein>
    <submittedName>
        <fullName evidence="4">Membrane protein</fullName>
    </submittedName>
</protein>
<evidence type="ECO:0000313" key="4">
    <source>
        <dbReference type="EMBL" id="CAI8764905.1"/>
    </source>
</evidence>
<keyword evidence="2" id="KW-1133">Transmembrane helix</keyword>
<dbReference type="Proteomes" id="UP001162030">
    <property type="component" value="Chromosome"/>
</dbReference>
<organism evidence="4 5">
    <name type="scientific">Methylocaldum szegediense</name>
    <dbReference type="NCBI Taxonomy" id="73780"/>
    <lineage>
        <taxon>Bacteria</taxon>
        <taxon>Pseudomonadati</taxon>
        <taxon>Pseudomonadota</taxon>
        <taxon>Gammaproteobacteria</taxon>
        <taxon>Methylococcales</taxon>
        <taxon>Methylococcaceae</taxon>
        <taxon>Methylocaldum</taxon>
    </lineage>
</organism>
<accession>A0ABM9HYL1</accession>
<evidence type="ECO:0000259" key="3">
    <source>
        <dbReference type="Pfam" id="PF09990"/>
    </source>
</evidence>
<sequence length="314" mass="32993">MFDFLGPDSTGHYLQPAVHGAGDGNGGGFLVLIDSALDAVSRALESGDSGNPLVGVEALGTNWHPLIVHFPIAFLTGFFLLELIGVVLRRQGLRYAASWMLYLGALAAIAAATAGLIAANTVPHGSGVHEIMEWHERLGLTIAGLSSVLAIWRLLGRERISAMAEALHLFLGAILVIAIVFAADLGGLMVYQHGVGVKSLQVADDHHHHHHHDDHEHAQADSNRASDAQPTQGAEAADNSGESDGSSVEPRSHGASDSADEAHSHEASGSEAKPHSHETPSGDGKTHSHKDSHTHGKPHSHGVAGTRKEPRAKP</sequence>
<feature type="transmembrane region" description="Helical" evidence="2">
    <location>
        <begin position="167"/>
        <end position="191"/>
    </location>
</feature>
<gene>
    <name evidence="4" type="ORF">MSZNOR_0915</name>
</gene>
<proteinExistence type="predicted"/>
<evidence type="ECO:0000256" key="2">
    <source>
        <dbReference type="SAM" id="Phobius"/>
    </source>
</evidence>
<feature type="domain" description="DUF2231" evidence="3">
    <location>
        <begin position="62"/>
        <end position="198"/>
    </location>
</feature>
<feature type="compositionally biased region" description="Polar residues" evidence="1">
    <location>
        <begin position="220"/>
        <end position="232"/>
    </location>
</feature>
<dbReference type="Pfam" id="PF09990">
    <property type="entry name" value="DUF2231"/>
    <property type="match status" value="1"/>
</dbReference>
<feature type="transmembrane region" description="Helical" evidence="2">
    <location>
        <begin position="100"/>
        <end position="118"/>
    </location>
</feature>
<keyword evidence="2" id="KW-0472">Membrane</keyword>
<dbReference type="EMBL" id="OX458333">
    <property type="protein sequence ID" value="CAI8764905.1"/>
    <property type="molecule type" value="Genomic_DNA"/>
</dbReference>
<feature type="compositionally biased region" description="Basic and acidic residues" evidence="1">
    <location>
        <begin position="250"/>
        <end position="294"/>
    </location>
</feature>
<keyword evidence="5" id="KW-1185">Reference proteome</keyword>
<evidence type="ECO:0000313" key="5">
    <source>
        <dbReference type="Proteomes" id="UP001162030"/>
    </source>
</evidence>
<feature type="region of interest" description="Disordered" evidence="1">
    <location>
        <begin position="204"/>
        <end position="314"/>
    </location>
</feature>
<feature type="transmembrane region" description="Helical" evidence="2">
    <location>
        <begin position="66"/>
        <end position="88"/>
    </location>
</feature>
<dbReference type="RefSeq" id="WP_084162387.1">
    <property type="nucleotide sequence ID" value="NZ_OX458333.1"/>
</dbReference>
<evidence type="ECO:0000256" key="1">
    <source>
        <dbReference type="SAM" id="MobiDB-lite"/>
    </source>
</evidence>